<comment type="caution">
    <text evidence="1">The sequence shown here is derived from an EMBL/GenBank/DDBJ whole genome shotgun (WGS) entry which is preliminary data.</text>
</comment>
<name>A0ACC0M5F7_RHOML</name>
<accession>A0ACC0M5F7</accession>
<keyword evidence="2" id="KW-1185">Reference proteome</keyword>
<dbReference type="EMBL" id="CM046397">
    <property type="protein sequence ID" value="KAI8536283.1"/>
    <property type="molecule type" value="Genomic_DNA"/>
</dbReference>
<organism evidence="1 2">
    <name type="scientific">Rhododendron molle</name>
    <name type="common">Chinese azalea</name>
    <name type="synonym">Azalea mollis</name>
    <dbReference type="NCBI Taxonomy" id="49168"/>
    <lineage>
        <taxon>Eukaryota</taxon>
        <taxon>Viridiplantae</taxon>
        <taxon>Streptophyta</taxon>
        <taxon>Embryophyta</taxon>
        <taxon>Tracheophyta</taxon>
        <taxon>Spermatophyta</taxon>
        <taxon>Magnoliopsida</taxon>
        <taxon>eudicotyledons</taxon>
        <taxon>Gunneridae</taxon>
        <taxon>Pentapetalae</taxon>
        <taxon>asterids</taxon>
        <taxon>Ericales</taxon>
        <taxon>Ericaceae</taxon>
        <taxon>Ericoideae</taxon>
        <taxon>Rhodoreae</taxon>
        <taxon>Rhododendron</taxon>
    </lineage>
</organism>
<sequence>MMGARVWHGGVVVDLNLSLGDSGILTIVSPAACKDRSGGFLVSFSGQFRWHRLWVALLLVSKSRGHVFYGPDQVADSFNIHNLAATTGGHVPGLHTAKTCKVKYNCDTPRVTPVVWVDVQALGVPFKV</sequence>
<dbReference type="Proteomes" id="UP001062846">
    <property type="component" value="Chromosome 10"/>
</dbReference>
<protein>
    <submittedName>
        <fullName evidence="1">Uncharacterized protein</fullName>
    </submittedName>
</protein>
<evidence type="ECO:0000313" key="2">
    <source>
        <dbReference type="Proteomes" id="UP001062846"/>
    </source>
</evidence>
<evidence type="ECO:0000313" key="1">
    <source>
        <dbReference type="EMBL" id="KAI8536283.1"/>
    </source>
</evidence>
<reference evidence="1" key="1">
    <citation type="submission" date="2022-02" db="EMBL/GenBank/DDBJ databases">
        <title>Plant Genome Project.</title>
        <authorList>
            <person name="Zhang R.-G."/>
        </authorList>
    </citation>
    <scope>NUCLEOTIDE SEQUENCE</scope>
    <source>
        <strain evidence="1">AT1</strain>
    </source>
</reference>
<gene>
    <name evidence="1" type="ORF">RHMOL_Rhmol10G0245300</name>
</gene>
<proteinExistence type="predicted"/>